<evidence type="ECO:0000256" key="1">
    <source>
        <dbReference type="ARBA" id="ARBA00008361"/>
    </source>
</evidence>
<evidence type="ECO:0000256" key="2">
    <source>
        <dbReference type="ARBA" id="ARBA00022603"/>
    </source>
</evidence>
<feature type="domain" description="Methyltransferase type 11" evidence="4">
    <location>
        <begin position="50"/>
        <end position="144"/>
    </location>
</feature>
<comment type="caution">
    <text evidence="5">The sequence shown here is derived from an EMBL/GenBank/DDBJ whole genome shotgun (WGS) entry which is preliminary data.</text>
</comment>
<evidence type="ECO:0000259" key="4">
    <source>
        <dbReference type="Pfam" id="PF08241"/>
    </source>
</evidence>
<dbReference type="InterPro" id="IPR051052">
    <property type="entry name" value="Diverse_substrate_MTase"/>
</dbReference>
<evidence type="ECO:0000256" key="3">
    <source>
        <dbReference type="ARBA" id="ARBA00022679"/>
    </source>
</evidence>
<gene>
    <name evidence="5" type="ORF">D7193_16260</name>
</gene>
<dbReference type="CDD" id="cd02440">
    <property type="entry name" value="AdoMet_MTases"/>
    <property type="match status" value="1"/>
</dbReference>
<dbReference type="PANTHER" id="PTHR44942">
    <property type="entry name" value="METHYLTRANSF_11 DOMAIN-CONTAINING PROTEIN"/>
    <property type="match status" value="1"/>
</dbReference>
<dbReference type="OrthoDB" id="9795634at2"/>
<dbReference type="Proteomes" id="UP000279968">
    <property type="component" value="Unassembled WGS sequence"/>
</dbReference>
<name>A0A3B0A5V5_9ACTN</name>
<evidence type="ECO:0000313" key="6">
    <source>
        <dbReference type="Proteomes" id="UP000279968"/>
    </source>
</evidence>
<keyword evidence="3 5" id="KW-0808">Transferase</keyword>
<dbReference type="Pfam" id="PF08241">
    <property type="entry name" value="Methyltransf_11"/>
    <property type="match status" value="1"/>
</dbReference>
<reference evidence="5 6" key="1">
    <citation type="journal article" date="2015" name="Int. J. Syst. Evol. Microbiol.">
        <title>Micromonospora costi sp. nov., isolated from a leaf of Costus speciosus.</title>
        <authorList>
            <person name="Thawai C."/>
        </authorList>
    </citation>
    <scope>NUCLEOTIDE SEQUENCE [LARGE SCALE GENOMIC DNA]</scope>
    <source>
        <strain evidence="5 6">CS1-12</strain>
    </source>
</reference>
<dbReference type="PANTHER" id="PTHR44942:SF4">
    <property type="entry name" value="METHYLTRANSFERASE TYPE 11 DOMAIN-CONTAINING PROTEIN"/>
    <property type="match status" value="1"/>
</dbReference>
<dbReference type="InterPro" id="IPR029063">
    <property type="entry name" value="SAM-dependent_MTases_sf"/>
</dbReference>
<dbReference type="AlphaFoldDB" id="A0A3B0A5V5"/>
<organism evidence="5 6">
    <name type="scientific">Micromonospora costi</name>
    <dbReference type="NCBI Taxonomy" id="1530042"/>
    <lineage>
        <taxon>Bacteria</taxon>
        <taxon>Bacillati</taxon>
        <taxon>Actinomycetota</taxon>
        <taxon>Actinomycetes</taxon>
        <taxon>Micromonosporales</taxon>
        <taxon>Micromonosporaceae</taxon>
        <taxon>Micromonospora</taxon>
    </lineage>
</organism>
<sequence length="274" mass="29281">MPSQGAYRSGMTREVWADGQAYETYVGRWSRLVAEDFVRWLGVPPGRRWLDVGCGTGALTSTVLAVADPEQIAGVDASHGFVAAARERVGDPRAAFQVGDARALPLPDRSVDVVVSGLAVNFVPEPARAAAEFARVVRPGGTVAAYVWDYAEGMAMMRHFWDAAVELDPFASELDEALRFPVCSPDGLGTLWTDAGLRAVTVRPVEVPTDFAGFDDYWAPFLGGQGAAPAYLMALPEPHRAALRDLLAARIPAGPDGSIRLTARAWAVRGTAAD</sequence>
<dbReference type="InterPro" id="IPR013216">
    <property type="entry name" value="Methyltransf_11"/>
</dbReference>
<evidence type="ECO:0000313" key="5">
    <source>
        <dbReference type="EMBL" id="RKN56098.1"/>
    </source>
</evidence>
<keyword evidence="6" id="KW-1185">Reference proteome</keyword>
<dbReference type="GO" id="GO:0032259">
    <property type="term" value="P:methylation"/>
    <property type="evidence" value="ECO:0007669"/>
    <property type="project" value="UniProtKB-KW"/>
</dbReference>
<dbReference type="SUPFAM" id="SSF53335">
    <property type="entry name" value="S-adenosyl-L-methionine-dependent methyltransferases"/>
    <property type="match status" value="1"/>
</dbReference>
<dbReference type="Gene3D" id="3.40.50.150">
    <property type="entry name" value="Vaccinia Virus protein VP39"/>
    <property type="match status" value="1"/>
</dbReference>
<dbReference type="EMBL" id="RBAN01000002">
    <property type="protein sequence ID" value="RKN56098.1"/>
    <property type="molecule type" value="Genomic_DNA"/>
</dbReference>
<comment type="similarity">
    <text evidence="1">Belongs to the methyltransferase superfamily.</text>
</comment>
<protein>
    <submittedName>
        <fullName evidence="5">SAM-dependent methyltransferase</fullName>
    </submittedName>
</protein>
<keyword evidence="2 5" id="KW-0489">Methyltransferase</keyword>
<accession>A0A3B0A5V5</accession>
<proteinExistence type="inferred from homology"/>
<dbReference type="GO" id="GO:0008757">
    <property type="term" value="F:S-adenosylmethionine-dependent methyltransferase activity"/>
    <property type="evidence" value="ECO:0007669"/>
    <property type="project" value="InterPro"/>
</dbReference>